<dbReference type="AlphaFoldDB" id="A0A5B2VFZ5"/>
<dbReference type="GO" id="GO:0008270">
    <property type="term" value="F:zinc ion binding"/>
    <property type="evidence" value="ECO:0007669"/>
    <property type="project" value="UniProtKB-KW"/>
</dbReference>
<feature type="domain" description="Zinc finger CHCC-type" evidence="1">
    <location>
        <begin position="23"/>
        <end position="58"/>
    </location>
</feature>
<keyword evidence="2" id="KW-0479">Metal-binding</keyword>
<proteinExistence type="predicted"/>
<keyword evidence="3" id="KW-1185">Reference proteome</keyword>
<evidence type="ECO:0000313" key="2">
    <source>
        <dbReference type="EMBL" id="KAA2237282.1"/>
    </source>
</evidence>
<dbReference type="EMBL" id="VUOA01000019">
    <property type="protein sequence ID" value="KAA2237282.1"/>
    <property type="molecule type" value="Genomic_DNA"/>
</dbReference>
<organism evidence="2 3">
    <name type="scientific">Salinarimonas soli</name>
    <dbReference type="NCBI Taxonomy" id="1638099"/>
    <lineage>
        <taxon>Bacteria</taxon>
        <taxon>Pseudomonadati</taxon>
        <taxon>Pseudomonadota</taxon>
        <taxon>Alphaproteobacteria</taxon>
        <taxon>Hyphomicrobiales</taxon>
        <taxon>Salinarimonadaceae</taxon>
        <taxon>Salinarimonas</taxon>
    </lineage>
</organism>
<sequence length="89" mass="9666">MATGTIPHFHNSPGVQVIYVGSKEFMCIGALPPLDHPHSFLDMGSDADIVCPYCSTLFRYKGSLGEGGAEPKECLYHERADKAPGDNLR</sequence>
<keyword evidence="2" id="KW-0862">Zinc</keyword>
<dbReference type="InterPro" id="IPR019401">
    <property type="entry name" value="Znf_CHCC"/>
</dbReference>
<accession>A0A5B2VFZ5</accession>
<keyword evidence="2" id="KW-0863">Zinc-finger</keyword>
<evidence type="ECO:0000313" key="3">
    <source>
        <dbReference type="Proteomes" id="UP000323142"/>
    </source>
</evidence>
<evidence type="ECO:0000259" key="1">
    <source>
        <dbReference type="Pfam" id="PF10276"/>
    </source>
</evidence>
<reference evidence="2 3" key="2">
    <citation type="submission" date="2019-09" db="EMBL/GenBank/DDBJ databases">
        <authorList>
            <person name="Jin C."/>
        </authorList>
    </citation>
    <scope>NUCLEOTIDE SEQUENCE [LARGE SCALE GENOMIC DNA]</scope>
    <source>
        <strain evidence="2 3">BN140002</strain>
    </source>
</reference>
<dbReference type="Gene3D" id="2.60.260.40">
    <property type="entry name" value="q5lls5 like domains"/>
    <property type="match status" value="1"/>
</dbReference>
<dbReference type="RefSeq" id="WP_149816965.1">
    <property type="nucleotide sequence ID" value="NZ_VUOA01000019.1"/>
</dbReference>
<gene>
    <name evidence="2" type="ORF">F0L46_09775</name>
</gene>
<protein>
    <submittedName>
        <fullName evidence="2">Zinc-finger domain-containing protein</fullName>
    </submittedName>
</protein>
<name>A0A5B2VFZ5_9HYPH</name>
<dbReference type="Pfam" id="PF10276">
    <property type="entry name" value="zf-CHCC"/>
    <property type="match status" value="1"/>
</dbReference>
<reference evidence="2 3" key="1">
    <citation type="submission" date="2019-09" db="EMBL/GenBank/DDBJ databases">
        <title>Salinarimonas rosea gen. nov., sp. nov., a new member of the a-2 subgroup of the Proteobacteria.</title>
        <authorList>
            <person name="Liu J."/>
        </authorList>
    </citation>
    <scope>NUCLEOTIDE SEQUENCE [LARGE SCALE GENOMIC DNA]</scope>
    <source>
        <strain evidence="2 3">BN140002</strain>
    </source>
</reference>
<comment type="caution">
    <text evidence="2">The sequence shown here is derived from an EMBL/GenBank/DDBJ whole genome shotgun (WGS) entry which is preliminary data.</text>
</comment>
<dbReference type="Proteomes" id="UP000323142">
    <property type="component" value="Unassembled WGS sequence"/>
</dbReference>
<dbReference type="OrthoDB" id="9807344at2"/>